<accession>A0ABR7JGK5</accession>
<dbReference type="EMBL" id="JACRUM010000004">
    <property type="protein sequence ID" value="MBC5863628.1"/>
    <property type="molecule type" value="Genomic_DNA"/>
</dbReference>
<name>A0ABR7JGK5_9FLAO</name>
<reference evidence="1 2" key="1">
    <citation type="submission" date="2020-08" db="EMBL/GenBank/DDBJ databases">
        <title>Description of novel Flavobacterium F-400 isolate.</title>
        <authorList>
            <person name="Saticioglu I."/>
            <person name="Duman M."/>
            <person name="Altun S."/>
        </authorList>
    </citation>
    <scope>NUCLEOTIDE SEQUENCE [LARGE SCALE GENOMIC DNA]</scope>
    <source>
        <strain evidence="1 2">F-400</strain>
    </source>
</reference>
<protein>
    <submittedName>
        <fullName evidence="1">Uncharacterized protein</fullName>
    </submittedName>
</protein>
<keyword evidence="2" id="KW-1185">Reference proteome</keyword>
<organism evidence="1 2">
    <name type="scientific">Flavobacterium turcicum</name>
    <dbReference type="NCBI Taxonomy" id="2764718"/>
    <lineage>
        <taxon>Bacteria</taxon>
        <taxon>Pseudomonadati</taxon>
        <taxon>Bacteroidota</taxon>
        <taxon>Flavobacteriia</taxon>
        <taxon>Flavobacteriales</taxon>
        <taxon>Flavobacteriaceae</taxon>
        <taxon>Flavobacterium</taxon>
    </lineage>
</organism>
<proteinExistence type="predicted"/>
<dbReference type="RefSeq" id="WP_166136359.1">
    <property type="nucleotide sequence ID" value="NZ_JAAOBY010000005.1"/>
</dbReference>
<dbReference type="Proteomes" id="UP000621670">
    <property type="component" value="Unassembled WGS sequence"/>
</dbReference>
<gene>
    <name evidence="1" type="ORF">H8R26_09360</name>
</gene>
<comment type="caution">
    <text evidence="1">The sequence shown here is derived from an EMBL/GenBank/DDBJ whole genome shotgun (WGS) entry which is preliminary data.</text>
</comment>
<evidence type="ECO:0000313" key="1">
    <source>
        <dbReference type="EMBL" id="MBC5863628.1"/>
    </source>
</evidence>
<evidence type="ECO:0000313" key="2">
    <source>
        <dbReference type="Proteomes" id="UP000621670"/>
    </source>
</evidence>
<sequence length="70" mass="8224">MNRIVLYPSDIVLLTDKSESYARKEIQNLKKALQKEQHQKVTIKEYCTYYGFDYQEVVAVLSRSKVQHAS</sequence>